<feature type="compositionally biased region" description="Low complexity" evidence="1">
    <location>
        <begin position="65"/>
        <end position="77"/>
    </location>
</feature>
<dbReference type="AlphaFoldDB" id="K1VQY4"/>
<feature type="compositionally biased region" description="Polar residues" evidence="1">
    <location>
        <begin position="395"/>
        <end position="410"/>
    </location>
</feature>
<keyword evidence="4" id="KW-1185">Reference proteome</keyword>
<feature type="region of interest" description="Disordered" evidence="1">
    <location>
        <begin position="553"/>
        <end position="574"/>
    </location>
</feature>
<feature type="compositionally biased region" description="Pro residues" evidence="1">
    <location>
        <begin position="125"/>
        <end position="140"/>
    </location>
</feature>
<dbReference type="InterPro" id="IPR055754">
    <property type="entry name" value="DUF7330"/>
</dbReference>
<feature type="compositionally biased region" description="Polar residues" evidence="1">
    <location>
        <begin position="209"/>
        <end position="240"/>
    </location>
</feature>
<evidence type="ECO:0000313" key="4">
    <source>
        <dbReference type="Proteomes" id="UP000006757"/>
    </source>
</evidence>
<feature type="domain" description="DUF7330" evidence="2">
    <location>
        <begin position="531"/>
        <end position="631"/>
    </location>
</feature>
<evidence type="ECO:0000259" key="2">
    <source>
        <dbReference type="Pfam" id="PF24016"/>
    </source>
</evidence>
<feature type="compositionally biased region" description="Basic and acidic residues" evidence="1">
    <location>
        <begin position="449"/>
        <end position="469"/>
    </location>
</feature>
<dbReference type="Proteomes" id="UP000006757">
    <property type="component" value="Unassembled WGS sequence"/>
</dbReference>
<dbReference type="OrthoDB" id="2593559at2759"/>
<evidence type="ECO:0000313" key="3">
    <source>
        <dbReference type="EMBL" id="EKD03026.1"/>
    </source>
</evidence>
<feature type="compositionally biased region" description="Polar residues" evidence="1">
    <location>
        <begin position="247"/>
        <end position="262"/>
    </location>
</feature>
<organism evidence="3 4">
    <name type="scientific">Trichosporon asahii var. asahii (strain CBS 8904)</name>
    <name type="common">Yeast</name>
    <dbReference type="NCBI Taxonomy" id="1220162"/>
    <lineage>
        <taxon>Eukaryota</taxon>
        <taxon>Fungi</taxon>
        <taxon>Dikarya</taxon>
        <taxon>Basidiomycota</taxon>
        <taxon>Agaricomycotina</taxon>
        <taxon>Tremellomycetes</taxon>
        <taxon>Trichosporonales</taxon>
        <taxon>Trichosporonaceae</taxon>
        <taxon>Trichosporon</taxon>
    </lineage>
</organism>
<name>K1VQY4_TRIAC</name>
<dbReference type="OMA" id="EMALDGH"/>
<sequence length="759" mass="80119">MSANHAHQPAPPRQNTQPQRKPTGASDRLLAGAQYGLHPATEGGMSDEPTSFASGPAGLERLTISPQSTLSAASSSSTPPPLPPKVPAHTVPQYTTLRSGSVSVAPEPSSPTQKHRVAAPVPIGQRPPSPPRQRRVPPPIELGENSPLTPPLTPRGSPRETYQPHQRTASGSRPLPQIPQVSSRTPPPRSPQTSTSHGSQGLLPESPRTRTVQNAPLSPSGATTADAQQSTKTPVPTSPQRIRRTSADIQRSQPPIQWTRQPVATEDHPAASAPPRAMGQGQPRATSLGAGQHPDALSTRMRPTMPPAPRAASIAVEGPQTPTHKQSTPSPAAPATDQRARGPQPGQPPRAATVAVESRPTPSEKAQLSVEEREAAQGVSPAPTPPPKVPLVPGKQTSGPPVPEKQTSAASAPVKVPTSATATPGAGPSQPPGPTTPTASASLPAPTPPRKDRPKAQPKDKAKAAGKEPITKVSYLDPCLQKSLLTVPAAMTTTADAALSAVEAYPEQDFNWAIGAPIGGLGGLAKHYVLRPDAKFQTENGGISLTLAVVDERGGGVPSPAPTPGPDGTIPPKVKQGRTKARVEVRSDRGGILIDLKELDANRQIDLLVETRKGDVLLLLPENFLGPIHVRGEEPVFGSILRPQLDEVVNPYEDLWTTNVIPLGSERGAGRKNKFRAHKLMKGISKYVPEALREQDDYLDMAMSSYTTLKKGDQSKILIKNEKGKVCVGMGGTKDVKDLREKEEIKVGAVEGTKKHWWS</sequence>
<comment type="caution">
    <text evidence="3">The sequence shown here is derived from an EMBL/GenBank/DDBJ whole genome shotgun (WGS) entry which is preliminary data.</text>
</comment>
<dbReference type="eggNOG" id="KOG1216">
    <property type="taxonomic scope" value="Eukaryota"/>
</dbReference>
<reference evidence="3 4" key="1">
    <citation type="journal article" date="2012" name="Eukaryot. Cell">
        <title>Genome sequence of the Trichosporon asahii environmental strain CBS 8904.</title>
        <authorList>
            <person name="Yang R.Y."/>
            <person name="Li H.T."/>
            <person name="Zhu H."/>
            <person name="Zhou G.P."/>
            <person name="Wang M."/>
            <person name="Wang L."/>
        </authorList>
    </citation>
    <scope>NUCLEOTIDE SEQUENCE [LARGE SCALE GENOMIC DNA]</scope>
    <source>
        <strain evidence="3 4">CBS 8904</strain>
    </source>
</reference>
<proteinExistence type="predicted"/>
<accession>K1VQY4</accession>
<dbReference type="EMBL" id="AMBO01000270">
    <property type="protein sequence ID" value="EKD03026.1"/>
    <property type="molecule type" value="Genomic_DNA"/>
</dbReference>
<dbReference type="HOGENOM" id="CLU_377310_0_0_1"/>
<dbReference type="InParanoid" id="K1VQY4"/>
<gene>
    <name evidence="3" type="ORF">A1Q2_02681</name>
</gene>
<dbReference type="Pfam" id="PF24016">
    <property type="entry name" value="DUF7330"/>
    <property type="match status" value="1"/>
</dbReference>
<evidence type="ECO:0000256" key="1">
    <source>
        <dbReference type="SAM" id="MobiDB-lite"/>
    </source>
</evidence>
<protein>
    <recommendedName>
        <fullName evidence="2">DUF7330 domain-containing protein</fullName>
    </recommendedName>
</protein>
<feature type="compositionally biased region" description="Low complexity" evidence="1">
    <location>
        <begin position="341"/>
        <end position="352"/>
    </location>
</feature>
<feature type="compositionally biased region" description="Polar residues" evidence="1">
    <location>
        <begin position="92"/>
        <end position="102"/>
    </location>
</feature>
<dbReference type="STRING" id="1220162.K1VQY4"/>
<feature type="compositionally biased region" description="Polar residues" evidence="1">
    <location>
        <begin position="320"/>
        <end position="330"/>
    </location>
</feature>
<feature type="region of interest" description="Disordered" evidence="1">
    <location>
        <begin position="1"/>
        <end position="469"/>
    </location>
</feature>